<evidence type="ECO:0000256" key="5">
    <source>
        <dbReference type="ARBA" id="ARBA00022473"/>
    </source>
</evidence>
<dbReference type="PROSITE" id="PS51227">
    <property type="entry name" value="SPR"/>
    <property type="match status" value="1"/>
</dbReference>
<evidence type="ECO:0000313" key="9">
    <source>
        <dbReference type="EMBL" id="KAJ1115574.1"/>
    </source>
</evidence>
<keyword evidence="6" id="KW-0963">Cytoplasm</keyword>
<evidence type="ECO:0000256" key="8">
    <source>
        <dbReference type="SAM" id="MobiDB-lite"/>
    </source>
</evidence>
<dbReference type="GO" id="GO:0016020">
    <property type="term" value="C:membrane"/>
    <property type="evidence" value="ECO:0007669"/>
    <property type="project" value="UniProtKB-SubCell"/>
</dbReference>
<evidence type="ECO:0000313" key="10">
    <source>
        <dbReference type="Proteomes" id="UP001066276"/>
    </source>
</evidence>
<name>A0AAV7NJ56_PLEWA</name>
<gene>
    <name evidence="9" type="ORF">NDU88_003796</name>
</gene>
<dbReference type="GO" id="GO:0040037">
    <property type="term" value="P:negative regulation of fibroblast growth factor receptor signaling pathway"/>
    <property type="evidence" value="ECO:0007669"/>
    <property type="project" value="TreeGrafter"/>
</dbReference>
<evidence type="ECO:0000256" key="4">
    <source>
        <dbReference type="ARBA" id="ARBA00018854"/>
    </source>
</evidence>
<proteinExistence type="inferred from homology"/>
<dbReference type="EMBL" id="JANPWB010000012">
    <property type="protein sequence ID" value="KAJ1115574.1"/>
    <property type="molecule type" value="Genomic_DNA"/>
</dbReference>
<dbReference type="Proteomes" id="UP001066276">
    <property type="component" value="Chromosome 8"/>
</dbReference>
<evidence type="ECO:0000256" key="7">
    <source>
        <dbReference type="ARBA" id="ARBA00023136"/>
    </source>
</evidence>
<dbReference type="Pfam" id="PF05210">
    <property type="entry name" value="Sprouty"/>
    <property type="match status" value="1"/>
</dbReference>
<dbReference type="PANTHER" id="PTHR12365">
    <property type="entry name" value="SPROUTY"/>
    <property type="match status" value="1"/>
</dbReference>
<feature type="region of interest" description="Disordered" evidence="8">
    <location>
        <begin position="1"/>
        <end position="30"/>
    </location>
</feature>
<organism evidence="9 10">
    <name type="scientific">Pleurodeles waltl</name>
    <name type="common">Iberian ribbed newt</name>
    <dbReference type="NCBI Taxonomy" id="8319"/>
    <lineage>
        <taxon>Eukaryota</taxon>
        <taxon>Metazoa</taxon>
        <taxon>Chordata</taxon>
        <taxon>Craniata</taxon>
        <taxon>Vertebrata</taxon>
        <taxon>Euteleostomi</taxon>
        <taxon>Amphibia</taxon>
        <taxon>Batrachia</taxon>
        <taxon>Caudata</taxon>
        <taxon>Salamandroidea</taxon>
        <taxon>Salamandridae</taxon>
        <taxon>Pleurodelinae</taxon>
        <taxon>Pleurodeles</taxon>
    </lineage>
</organism>
<dbReference type="GO" id="GO:0046580">
    <property type="term" value="P:negative regulation of Ras protein signal transduction"/>
    <property type="evidence" value="ECO:0007669"/>
    <property type="project" value="TreeGrafter"/>
</dbReference>
<feature type="region of interest" description="Disordered" evidence="8">
    <location>
        <begin position="52"/>
        <end position="138"/>
    </location>
</feature>
<comment type="subcellular location">
    <subcellularLocation>
        <location evidence="2">Cytoplasm</location>
    </subcellularLocation>
    <subcellularLocation>
        <location evidence="1">Membrane</location>
    </subcellularLocation>
</comment>
<dbReference type="InterPro" id="IPR007875">
    <property type="entry name" value="Sprouty"/>
</dbReference>
<keyword evidence="10" id="KW-1185">Reference proteome</keyword>
<protein>
    <recommendedName>
        <fullName evidence="4">Protein sprouty homolog 2</fullName>
    </recommendedName>
</protein>
<evidence type="ECO:0000256" key="3">
    <source>
        <dbReference type="ARBA" id="ARBA00010964"/>
    </source>
</evidence>
<evidence type="ECO:0000256" key="1">
    <source>
        <dbReference type="ARBA" id="ARBA00004370"/>
    </source>
</evidence>
<dbReference type="PANTHER" id="PTHR12365:SF8">
    <property type="entry name" value="PROTEIN SPROUTY HOMOLOG 2"/>
    <property type="match status" value="1"/>
</dbReference>
<feature type="compositionally biased region" description="Low complexity" evidence="8">
    <location>
        <begin position="109"/>
        <end position="131"/>
    </location>
</feature>
<evidence type="ECO:0000256" key="6">
    <source>
        <dbReference type="ARBA" id="ARBA00022490"/>
    </source>
</evidence>
<accession>A0AAV7NJ56</accession>
<keyword evidence="7" id="KW-0472">Membrane</keyword>
<sequence>METRAHRGSNGAQPLLHTWRGPGRQHGDADPRDFLAQQVHILSLDQIRTIRNTNEYTEGPTVAPRPGTNPGPRTAGQPKNERTHGVSEQRHPSRGQQQPVPTCPRAPLSRSTSTGSSGSRGSARTSTSSASSEHRLLSSPCFTSEQVIRAQPKGDLKTDVLKPLSRPELGAHSYRCEDCGKCKCRECTCPRTLPSCWICDKQCLCSAQSVLDYGTCVCCVKGLFYHCSTDDEDDCFDKPCSCTQAHCCARWSAMGALSLLLPCLCCYLPGKGCLLMCQGCHDRLNRPGCRCKHSNTVCCKAPSVPPRNPEKPT</sequence>
<comment type="caution">
    <text evidence="9">The sequence shown here is derived from an EMBL/GenBank/DDBJ whole genome shotgun (WGS) entry which is preliminary data.</text>
</comment>
<keyword evidence="5" id="KW-0217">Developmental protein</keyword>
<dbReference type="AlphaFoldDB" id="A0AAV7NJ56"/>
<evidence type="ECO:0000256" key="2">
    <source>
        <dbReference type="ARBA" id="ARBA00004496"/>
    </source>
</evidence>
<reference evidence="9" key="1">
    <citation type="journal article" date="2022" name="bioRxiv">
        <title>Sequencing and chromosome-scale assembly of the giantPleurodeles waltlgenome.</title>
        <authorList>
            <person name="Brown T."/>
            <person name="Elewa A."/>
            <person name="Iarovenko S."/>
            <person name="Subramanian E."/>
            <person name="Araus A.J."/>
            <person name="Petzold A."/>
            <person name="Susuki M."/>
            <person name="Suzuki K.-i.T."/>
            <person name="Hayashi T."/>
            <person name="Toyoda A."/>
            <person name="Oliveira C."/>
            <person name="Osipova E."/>
            <person name="Leigh N.D."/>
            <person name="Simon A."/>
            <person name="Yun M.H."/>
        </authorList>
    </citation>
    <scope>NUCLEOTIDE SEQUENCE</scope>
    <source>
        <strain evidence="9">20211129_DDA</strain>
        <tissue evidence="9">Liver</tissue>
    </source>
</reference>
<dbReference type="GO" id="GO:0048513">
    <property type="term" value="P:animal organ development"/>
    <property type="evidence" value="ECO:0007669"/>
    <property type="project" value="TreeGrafter"/>
</dbReference>
<comment type="similarity">
    <text evidence="3">Belongs to the sprouty family.</text>
</comment>
<dbReference type="GO" id="GO:0005829">
    <property type="term" value="C:cytosol"/>
    <property type="evidence" value="ECO:0007669"/>
    <property type="project" value="TreeGrafter"/>
</dbReference>
<feature type="compositionally biased region" description="Basic and acidic residues" evidence="8">
    <location>
        <begin position="79"/>
        <end position="91"/>
    </location>
</feature>
<dbReference type="InterPro" id="IPR051192">
    <property type="entry name" value="Sprouty_domain"/>
</dbReference>